<evidence type="ECO:0000256" key="1">
    <source>
        <dbReference type="ARBA" id="ARBA00004651"/>
    </source>
</evidence>
<keyword evidence="9 10" id="KW-0807">Transducer</keyword>
<dbReference type="SUPFAM" id="SSF81321">
    <property type="entry name" value="Family A G protein-coupled receptor-like"/>
    <property type="match status" value="1"/>
</dbReference>
<dbReference type="OrthoDB" id="5957871at2759"/>
<feature type="compositionally biased region" description="Polar residues" evidence="11">
    <location>
        <begin position="345"/>
        <end position="363"/>
    </location>
</feature>
<dbReference type="Pfam" id="PF00001">
    <property type="entry name" value="7tm_1"/>
    <property type="match status" value="2"/>
</dbReference>
<feature type="compositionally biased region" description="Polar residues" evidence="11">
    <location>
        <begin position="271"/>
        <end position="288"/>
    </location>
</feature>
<dbReference type="STRING" id="46835.A0A504Z196"/>
<comment type="similarity">
    <text evidence="10">Belongs to the G-protein coupled receptor 1 family.</text>
</comment>
<dbReference type="EMBL" id="SUNJ01000077">
    <property type="protein sequence ID" value="TPP67902.1"/>
    <property type="molecule type" value="Genomic_DNA"/>
</dbReference>
<feature type="compositionally biased region" description="Low complexity" evidence="11">
    <location>
        <begin position="364"/>
        <end position="374"/>
    </location>
</feature>
<evidence type="ECO:0000256" key="4">
    <source>
        <dbReference type="ARBA" id="ARBA00022989"/>
    </source>
</evidence>
<evidence type="ECO:0000313" key="14">
    <source>
        <dbReference type="EMBL" id="TPP67902.1"/>
    </source>
</evidence>
<feature type="transmembrane region" description="Helical" evidence="12">
    <location>
        <begin position="574"/>
        <end position="594"/>
    </location>
</feature>
<dbReference type="GO" id="GO:0005886">
    <property type="term" value="C:plasma membrane"/>
    <property type="evidence" value="ECO:0007669"/>
    <property type="project" value="UniProtKB-SubCell"/>
</dbReference>
<evidence type="ECO:0000256" key="8">
    <source>
        <dbReference type="ARBA" id="ARBA00023170"/>
    </source>
</evidence>
<dbReference type="Proteomes" id="UP000316759">
    <property type="component" value="Unassembled WGS sequence"/>
</dbReference>
<reference evidence="14 15" key="1">
    <citation type="submission" date="2019-04" db="EMBL/GenBank/DDBJ databases">
        <title>Annotation for the trematode Fasciola gigantica.</title>
        <authorList>
            <person name="Choi Y.-J."/>
        </authorList>
    </citation>
    <scope>NUCLEOTIDE SEQUENCE [LARGE SCALE GENOMIC DNA]</scope>
    <source>
        <strain evidence="14">Uganda_cow_1</strain>
    </source>
</reference>
<dbReference type="GO" id="GO:0071880">
    <property type="term" value="P:adenylate cyclase-activating adrenergic receptor signaling pathway"/>
    <property type="evidence" value="ECO:0007669"/>
    <property type="project" value="TreeGrafter"/>
</dbReference>
<evidence type="ECO:0000313" key="15">
    <source>
        <dbReference type="Proteomes" id="UP000316759"/>
    </source>
</evidence>
<feature type="transmembrane region" description="Helical" evidence="12">
    <location>
        <begin position="79"/>
        <end position="105"/>
    </location>
</feature>
<organism evidence="14 15">
    <name type="scientific">Fasciola gigantica</name>
    <name type="common">Giant liver fluke</name>
    <dbReference type="NCBI Taxonomy" id="46835"/>
    <lineage>
        <taxon>Eukaryota</taxon>
        <taxon>Metazoa</taxon>
        <taxon>Spiralia</taxon>
        <taxon>Lophotrochozoa</taxon>
        <taxon>Platyhelminthes</taxon>
        <taxon>Trematoda</taxon>
        <taxon>Digenea</taxon>
        <taxon>Plagiorchiida</taxon>
        <taxon>Echinostomata</taxon>
        <taxon>Echinostomatoidea</taxon>
        <taxon>Fasciolidae</taxon>
        <taxon>Fasciola</taxon>
    </lineage>
</organism>
<keyword evidence="2" id="KW-1003">Cell membrane</keyword>
<protein>
    <submittedName>
        <fullName evidence="14">5-hydroxytryptamine receptor</fullName>
    </submittedName>
</protein>
<dbReference type="PROSITE" id="PS00237">
    <property type="entry name" value="G_PROTEIN_RECEP_F1_1"/>
    <property type="match status" value="1"/>
</dbReference>
<feature type="region of interest" description="Disordered" evidence="11">
    <location>
        <begin position="263"/>
        <end position="288"/>
    </location>
</feature>
<keyword evidence="15" id="KW-1185">Reference proteome</keyword>
<dbReference type="PRINTS" id="PR00237">
    <property type="entry name" value="GPCRRHODOPSN"/>
</dbReference>
<evidence type="ECO:0000256" key="3">
    <source>
        <dbReference type="ARBA" id="ARBA00022692"/>
    </source>
</evidence>
<comment type="subcellular location">
    <subcellularLocation>
        <location evidence="1">Cell membrane</location>
        <topology evidence="1">Multi-pass membrane protein</topology>
    </subcellularLocation>
</comment>
<dbReference type="PROSITE" id="PS50262">
    <property type="entry name" value="G_PROTEIN_RECEP_F1_2"/>
    <property type="match status" value="1"/>
</dbReference>
<dbReference type="PANTHER" id="PTHR24248">
    <property type="entry name" value="ADRENERGIC RECEPTOR-RELATED G-PROTEIN COUPLED RECEPTOR"/>
    <property type="match status" value="1"/>
</dbReference>
<dbReference type="Gene3D" id="1.20.1070.10">
    <property type="entry name" value="Rhodopsin 7-helix transmembrane proteins"/>
    <property type="match status" value="2"/>
</dbReference>
<evidence type="ECO:0000256" key="6">
    <source>
        <dbReference type="ARBA" id="ARBA00023136"/>
    </source>
</evidence>
<keyword evidence="7" id="KW-1015">Disulfide bond</keyword>
<keyword evidence="4 12" id="KW-1133">Transmembrane helix</keyword>
<proteinExistence type="inferred from homology"/>
<evidence type="ECO:0000256" key="7">
    <source>
        <dbReference type="ARBA" id="ARBA00023157"/>
    </source>
</evidence>
<feature type="transmembrane region" description="Helical" evidence="12">
    <location>
        <begin position="614"/>
        <end position="634"/>
    </location>
</feature>
<keyword evidence="5 10" id="KW-0297">G-protein coupled receptor</keyword>
<dbReference type="PANTHER" id="PTHR24248:SF199">
    <property type="entry name" value="IP13425P-RELATED"/>
    <property type="match status" value="1"/>
</dbReference>
<accession>A0A504Z196</accession>
<evidence type="ECO:0000256" key="10">
    <source>
        <dbReference type="RuleBase" id="RU000688"/>
    </source>
</evidence>
<evidence type="ECO:0000256" key="11">
    <source>
        <dbReference type="SAM" id="MobiDB-lite"/>
    </source>
</evidence>
<dbReference type="InterPro" id="IPR017452">
    <property type="entry name" value="GPCR_Rhodpsn_7TM"/>
</dbReference>
<feature type="transmembrane region" description="Helical" evidence="12">
    <location>
        <begin position="38"/>
        <end position="59"/>
    </location>
</feature>
<evidence type="ECO:0000259" key="13">
    <source>
        <dbReference type="PROSITE" id="PS50262"/>
    </source>
</evidence>
<dbReference type="GO" id="GO:0004993">
    <property type="term" value="F:G protein-coupled serotonin receptor activity"/>
    <property type="evidence" value="ECO:0007669"/>
    <property type="project" value="UniProtKB-ARBA"/>
</dbReference>
<sequence length="655" mass="72893">MDVLCCTASILHLVAIAIDRYWAITKLSYVRTRTTKPVLIMIAVIWVTALAISLPTRFHHSRNDLRVLVDGQCQINDDYAFTIISTVGAFYLPMAFLIGVYAKIYQAAQKRIRKRRFRTSTMSASPYGLQKANVQSNGTIIQQSEKSFSESLNLQMTKLRTKLGTVTHLKTTIWKQKPMNCEFTGISFGTDFADHAEETSEHDISITFNDDLSLNSKDSSSFCSSSNQKSLASGALAKLQNFSIALKQTAFSDSETDTVSVLHPNDESDPYNCSNKMPPKRNTSGNQKEVVTSPIVVEFSLCSNSGSGSTLQKSMLSTQSVSPPNSSFSLVDRGNCFPNSPFLGSGQSTPSEKSLNTTHSVTNESEYTGSSSESELAEPFTTTWKLKYDPEKGNESSFQRLQHSESKLMSTPVQNGPTASCYKFYPEKQNTFVISSLHDSLCRKIPMTAPLINVTPMGKPSLDSTCMTMQSEQLKTNNETATRLLPAVINNNTVSPEKRVVKMDMSKPSSQFTTISSVRPAENHTAYKFSENHTEKPHELVSSHLSSSSPLPSNAILEAEHHRERVESRRERKAARTLAIITGCFILCWFPFFARALYAPFCMPTCSLPSWVESFLLWLGYLNSLLNPILYTVFSPDFRNAFKKIVCGRLSIRTN</sequence>
<evidence type="ECO:0000256" key="12">
    <source>
        <dbReference type="SAM" id="Phobius"/>
    </source>
</evidence>
<dbReference type="GO" id="GO:0043410">
    <property type="term" value="P:positive regulation of MAPK cascade"/>
    <property type="evidence" value="ECO:0007669"/>
    <property type="project" value="TreeGrafter"/>
</dbReference>
<evidence type="ECO:0000256" key="5">
    <source>
        <dbReference type="ARBA" id="ARBA00023040"/>
    </source>
</evidence>
<gene>
    <name evidence="14" type="ORF">FGIG_01326</name>
</gene>
<keyword evidence="8 10" id="KW-0675">Receptor</keyword>
<feature type="region of interest" description="Disordered" evidence="11">
    <location>
        <begin position="339"/>
        <end position="378"/>
    </location>
</feature>
<evidence type="ECO:0000256" key="2">
    <source>
        <dbReference type="ARBA" id="ARBA00022475"/>
    </source>
</evidence>
<dbReference type="AlphaFoldDB" id="A0A504Z196"/>
<comment type="caution">
    <text evidence="14">The sequence shown here is derived from an EMBL/GenBank/DDBJ whole genome shotgun (WGS) entry which is preliminary data.</text>
</comment>
<name>A0A504Z196_FASGI</name>
<keyword evidence="6 12" id="KW-0472">Membrane</keyword>
<keyword evidence="3 10" id="KW-0812">Transmembrane</keyword>
<feature type="domain" description="G-protein coupled receptors family 1 profile" evidence="13">
    <location>
        <begin position="1"/>
        <end position="631"/>
    </location>
</feature>
<evidence type="ECO:0000256" key="9">
    <source>
        <dbReference type="ARBA" id="ARBA00023224"/>
    </source>
</evidence>
<dbReference type="InterPro" id="IPR000276">
    <property type="entry name" value="GPCR_Rhodpsn"/>
</dbReference>